<evidence type="ECO:0000256" key="11">
    <source>
        <dbReference type="PROSITE-ProRule" id="PRU00169"/>
    </source>
</evidence>
<dbReference type="Pfam" id="PF02518">
    <property type="entry name" value="HATPase_c"/>
    <property type="match status" value="1"/>
</dbReference>
<protein>
    <recommendedName>
        <fullName evidence="10">Circadian input-output histidine kinase CikA</fullName>
        <ecNumber evidence="3">2.7.13.3</ecNumber>
    </recommendedName>
    <alternativeName>
        <fullName evidence="4">Stage 0 sporulation protein A homolog</fullName>
    </alternativeName>
</protein>
<dbReference type="GeneID" id="23111342"/>
<evidence type="ECO:0000313" key="15">
    <source>
        <dbReference type="EMBL" id="VYT57524.1"/>
    </source>
</evidence>
<feature type="transmembrane region" description="Helical" evidence="12">
    <location>
        <begin position="293"/>
        <end position="316"/>
    </location>
</feature>
<keyword evidence="12" id="KW-0472">Membrane</keyword>
<dbReference type="GO" id="GO:0000155">
    <property type="term" value="F:phosphorelay sensor kinase activity"/>
    <property type="evidence" value="ECO:0007669"/>
    <property type="project" value="InterPro"/>
</dbReference>
<keyword evidence="8" id="KW-0902">Two-component regulatory system</keyword>
<organism evidence="15">
    <name type="scientific">Enterocloster bolteae</name>
    <dbReference type="NCBI Taxonomy" id="208479"/>
    <lineage>
        <taxon>Bacteria</taxon>
        <taxon>Bacillati</taxon>
        <taxon>Bacillota</taxon>
        <taxon>Clostridia</taxon>
        <taxon>Lachnospirales</taxon>
        <taxon>Lachnospiraceae</taxon>
        <taxon>Enterocloster</taxon>
    </lineage>
</organism>
<dbReference type="RefSeq" id="WP_002573904.1">
    <property type="nucleotide sequence ID" value="NZ_BAABZS010000001.1"/>
</dbReference>
<dbReference type="Gene3D" id="3.30.565.10">
    <property type="entry name" value="Histidine kinase-like ATPase, C-terminal domain"/>
    <property type="match status" value="1"/>
</dbReference>
<dbReference type="PANTHER" id="PTHR43047">
    <property type="entry name" value="TWO-COMPONENT HISTIDINE PROTEIN KINASE"/>
    <property type="match status" value="1"/>
</dbReference>
<comment type="catalytic activity">
    <reaction evidence="1">
        <text>ATP + protein L-histidine = ADP + protein N-phospho-L-histidine.</text>
        <dbReference type="EC" id="2.7.13.3"/>
    </reaction>
</comment>
<dbReference type="EMBL" id="CACRTF010000032">
    <property type="protein sequence ID" value="VYT57524.1"/>
    <property type="molecule type" value="Genomic_DNA"/>
</dbReference>
<dbReference type="InterPro" id="IPR005467">
    <property type="entry name" value="His_kinase_dom"/>
</dbReference>
<dbReference type="PROSITE" id="PS50110">
    <property type="entry name" value="RESPONSE_REGULATORY"/>
    <property type="match status" value="1"/>
</dbReference>
<keyword evidence="12" id="KW-1133">Transmembrane helix</keyword>
<dbReference type="SMART" id="SM00388">
    <property type="entry name" value="HisKA"/>
    <property type="match status" value="1"/>
</dbReference>
<evidence type="ECO:0000256" key="2">
    <source>
        <dbReference type="ARBA" id="ARBA00006402"/>
    </source>
</evidence>
<dbReference type="PANTHER" id="PTHR43047:SF72">
    <property type="entry name" value="OSMOSENSING HISTIDINE PROTEIN KINASE SLN1"/>
    <property type="match status" value="1"/>
</dbReference>
<evidence type="ECO:0000256" key="7">
    <source>
        <dbReference type="ARBA" id="ARBA00022777"/>
    </source>
</evidence>
<dbReference type="CDD" id="cd00082">
    <property type="entry name" value="HisKA"/>
    <property type="match status" value="1"/>
</dbReference>
<feature type="modified residue" description="4-aspartylphosphate" evidence="11">
    <location>
        <position position="638"/>
    </location>
</feature>
<evidence type="ECO:0000256" key="6">
    <source>
        <dbReference type="ARBA" id="ARBA00022679"/>
    </source>
</evidence>
<evidence type="ECO:0000256" key="12">
    <source>
        <dbReference type="SAM" id="Phobius"/>
    </source>
</evidence>
<comment type="similarity">
    <text evidence="2">In the N-terminal section; belongs to the phytochrome family.</text>
</comment>
<feature type="transmembrane region" description="Helical" evidence="12">
    <location>
        <begin position="12"/>
        <end position="31"/>
    </location>
</feature>
<dbReference type="InterPro" id="IPR003661">
    <property type="entry name" value="HisK_dim/P_dom"/>
</dbReference>
<dbReference type="EC" id="2.7.13.3" evidence="3"/>
<keyword evidence="12" id="KW-0812">Transmembrane</keyword>
<gene>
    <name evidence="15" type="primary">luxQ_1</name>
    <name evidence="15" type="ORF">CBLFYP116_00586</name>
</gene>
<name>A0A6N2XSW3_9FIRM</name>
<evidence type="ECO:0000256" key="5">
    <source>
        <dbReference type="ARBA" id="ARBA00022553"/>
    </source>
</evidence>
<dbReference type="InterPro" id="IPR003594">
    <property type="entry name" value="HATPase_dom"/>
</dbReference>
<evidence type="ECO:0000259" key="14">
    <source>
        <dbReference type="PROSITE" id="PS50110"/>
    </source>
</evidence>
<dbReference type="CDD" id="cd17546">
    <property type="entry name" value="REC_hyHK_CKI1_RcsC-like"/>
    <property type="match status" value="1"/>
</dbReference>
<evidence type="ECO:0000259" key="13">
    <source>
        <dbReference type="PROSITE" id="PS50109"/>
    </source>
</evidence>
<dbReference type="SUPFAM" id="SSF47384">
    <property type="entry name" value="Homodimeric domain of signal transducing histidine kinase"/>
    <property type="match status" value="1"/>
</dbReference>
<evidence type="ECO:0000256" key="1">
    <source>
        <dbReference type="ARBA" id="ARBA00000085"/>
    </source>
</evidence>
<dbReference type="InterPro" id="IPR011006">
    <property type="entry name" value="CheY-like_superfamily"/>
</dbReference>
<keyword evidence="5 11" id="KW-0597">Phosphoprotein</keyword>
<dbReference type="PRINTS" id="PR00344">
    <property type="entry name" value="BCTRLSENSOR"/>
</dbReference>
<dbReference type="GO" id="GO:0005886">
    <property type="term" value="C:plasma membrane"/>
    <property type="evidence" value="ECO:0007669"/>
    <property type="project" value="TreeGrafter"/>
</dbReference>
<dbReference type="InterPro" id="IPR001789">
    <property type="entry name" value="Sig_transdc_resp-reg_receiver"/>
</dbReference>
<evidence type="ECO:0000256" key="10">
    <source>
        <dbReference type="ARBA" id="ARBA00074306"/>
    </source>
</evidence>
<dbReference type="InterPro" id="IPR036097">
    <property type="entry name" value="HisK_dim/P_sf"/>
</dbReference>
<feature type="domain" description="Histidine kinase" evidence="13">
    <location>
        <begin position="338"/>
        <end position="560"/>
    </location>
</feature>
<accession>A0A6N2XSW3</accession>
<feature type="domain" description="Response regulatory" evidence="14">
    <location>
        <begin position="586"/>
        <end position="707"/>
    </location>
</feature>
<dbReference type="InterPro" id="IPR004358">
    <property type="entry name" value="Sig_transdc_His_kin-like_C"/>
</dbReference>
<dbReference type="Gene3D" id="1.10.287.130">
    <property type="match status" value="1"/>
</dbReference>
<evidence type="ECO:0000256" key="9">
    <source>
        <dbReference type="ARBA" id="ARBA00024867"/>
    </source>
</evidence>
<dbReference type="Pfam" id="PF00512">
    <property type="entry name" value="HisKA"/>
    <property type="match status" value="1"/>
</dbReference>
<comment type="function">
    <text evidence="9">May play the central regulatory role in sporulation. It may be an element of the effector pathway responsible for the activation of sporulation genes in response to nutritional stress. Spo0A may act in concert with spo0H (a sigma factor) to control the expression of some genes that are critical to the sporulation process.</text>
</comment>
<keyword evidence="6 15" id="KW-0808">Transferase</keyword>
<reference evidence="15" key="1">
    <citation type="submission" date="2019-11" db="EMBL/GenBank/DDBJ databases">
        <authorList>
            <person name="Feng L."/>
        </authorList>
    </citation>
    <scope>NUCLEOTIDE SEQUENCE</scope>
    <source>
        <strain evidence="15">CbolteaeLFYP116</strain>
    </source>
</reference>
<evidence type="ECO:0000256" key="4">
    <source>
        <dbReference type="ARBA" id="ARBA00018672"/>
    </source>
</evidence>
<dbReference type="AlphaFoldDB" id="A0A6N2XSW3"/>
<sequence>MDGKGVTRKKRIYIFILIAFLIVAGTIYTYIVNLNQTVADTNIAHMKELSSHDSKAIENYLDNVWQEMDAVVERFRLYDCRTTEDTQIRLNLEKTSLDFDEIYLLDDNGTMYTASFIISDADEEILQCFRDHPKRFAHRTNGRRSKHVESQREALMFGIGIDDLQIDGVTYVGIVVQSEINVIQNSLKIDSYDGRGYSSVIDYEGNYIVNINRVSSMGKQGNFFEQLSDGVIAGGRTVDDVKALITRKDGFTMSYETQEGDSRILTVIPLDKADWLFIMDLSGEVFKEQSQELIMMATVMAGIVAVIFFALVRLIYRQSIAAIRSKAEIQAKSDFLSGMSHEIRTPLNGLVGLNHLMKANIDNRKQLMGYIEKSADTARYLLSLVNDILDMSKLQSGHFEMSDAPFCLEQMLDNVLSMQRENISNHGIQLEIHKDLKAVNIIGDELRIKQVLMNILSNAVKFTPEGGSIRLDAGQEVSGTDEVRTIVRITDTGIGISEEFQKVIFNSFTQEGRKKSESQKGTGLGMAISYMLMKQMHGDIRVESRLGSGSTFTIEFPAVITDEASSMEEAEQPAAENGAGKTGNLNILLAEDNELNAEILTEILRMQDFEVTHVKNGREAVDAFQKSAVGGYDVILMDVQMPLMDGYEATRIIRRMKRADAGQVMIFACTANAFKEDQVRALESGMNDFLPKPIDVKLLLQKMRKIMR</sequence>
<dbReference type="FunFam" id="3.30.565.10:FF:000010">
    <property type="entry name" value="Sensor histidine kinase RcsC"/>
    <property type="match status" value="1"/>
</dbReference>
<dbReference type="PROSITE" id="PS50109">
    <property type="entry name" value="HIS_KIN"/>
    <property type="match status" value="1"/>
</dbReference>
<evidence type="ECO:0000256" key="3">
    <source>
        <dbReference type="ARBA" id="ARBA00012438"/>
    </source>
</evidence>
<dbReference type="GO" id="GO:0009927">
    <property type="term" value="F:histidine phosphotransfer kinase activity"/>
    <property type="evidence" value="ECO:0007669"/>
    <property type="project" value="TreeGrafter"/>
</dbReference>
<dbReference type="SUPFAM" id="SSF52172">
    <property type="entry name" value="CheY-like"/>
    <property type="match status" value="1"/>
</dbReference>
<dbReference type="Gene3D" id="3.40.50.2300">
    <property type="match status" value="1"/>
</dbReference>
<keyword evidence="7 15" id="KW-0418">Kinase</keyword>
<dbReference type="SMART" id="SM00387">
    <property type="entry name" value="HATPase_c"/>
    <property type="match status" value="1"/>
</dbReference>
<evidence type="ECO:0000256" key="8">
    <source>
        <dbReference type="ARBA" id="ARBA00023012"/>
    </source>
</evidence>
<proteinExistence type="inferred from homology"/>
<dbReference type="SUPFAM" id="SSF55874">
    <property type="entry name" value="ATPase domain of HSP90 chaperone/DNA topoisomerase II/histidine kinase"/>
    <property type="match status" value="1"/>
</dbReference>
<dbReference type="Pfam" id="PF00072">
    <property type="entry name" value="Response_reg"/>
    <property type="match status" value="1"/>
</dbReference>
<dbReference type="InterPro" id="IPR036890">
    <property type="entry name" value="HATPase_C_sf"/>
</dbReference>
<dbReference type="SMART" id="SM00448">
    <property type="entry name" value="REC"/>
    <property type="match status" value="1"/>
</dbReference>